<dbReference type="AlphaFoldDB" id="A0A509E7C9"/>
<organism evidence="2 3">
    <name type="scientific">Methylobacterium symbioticum</name>
    <dbReference type="NCBI Taxonomy" id="2584084"/>
    <lineage>
        <taxon>Bacteria</taxon>
        <taxon>Pseudomonadati</taxon>
        <taxon>Pseudomonadota</taxon>
        <taxon>Alphaproteobacteria</taxon>
        <taxon>Hyphomicrobiales</taxon>
        <taxon>Methylobacteriaceae</taxon>
        <taxon>Methylobacterium</taxon>
    </lineage>
</organism>
<dbReference type="EMBL" id="CABFPH010000004">
    <property type="protein sequence ID" value="VUD70038.1"/>
    <property type="molecule type" value="Genomic_DNA"/>
</dbReference>
<keyword evidence="1" id="KW-1133">Transmembrane helix</keyword>
<protein>
    <submittedName>
        <fullName evidence="2">Uncharacterized protein</fullName>
    </submittedName>
</protein>
<keyword evidence="3" id="KW-1185">Reference proteome</keyword>
<keyword evidence="1" id="KW-0472">Membrane</keyword>
<keyword evidence="1" id="KW-0812">Transmembrane</keyword>
<reference evidence="2 3" key="1">
    <citation type="submission" date="2019-06" db="EMBL/GenBank/DDBJ databases">
        <authorList>
            <person name="Rodrigo-Torres L."/>
            <person name="Arahal R. D."/>
            <person name="Lucena T."/>
        </authorList>
    </citation>
    <scope>NUCLEOTIDE SEQUENCE [LARGE SCALE GENOMIC DNA]</scope>
    <source>
        <strain evidence="2 3">SB0023/3</strain>
    </source>
</reference>
<evidence type="ECO:0000313" key="3">
    <source>
        <dbReference type="Proteomes" id="UP000410984"/>
    </source>
</evidence>
<name>A0A509E7C9_9HYPH</name>
<accession>A0A509E7C9</accession>
<feature type="transmembrane region" description="Helical" evidence="1">
    <location>
        <begin position="50"/>
        <end position="70"/>
    </location>
</feature>
<evidence type="ECO:0000256" key="1">
    <source>
        <dbReference type="SAM" id="Phobius"/>
    </source>
</evidence>
<gene>
    <name evidence="2" type="ORF">MET9862_00599</name>
</gene>
<sequence length="119" mass="13027">MWFESFYTKAGGLIGYRGPLPNQCLYSTDGICGVAYSAGAMAGAHPYQPWPFWLGVGLLVLAALIDLPIWPVRTESRGSGLYIPPDRIEPVLPGPETVPESYQADAFPEGWRVTGRDRV</sequence>
<proteinExistence type="predicted"/>
<evidence type="ECO:0000313" key="2">
    <source>
        <dbReference type="EMBL" id="VUD70038.1"/>
    </source>
</evidence>
<dbReference type="Proteomes" id="UP000410984">
    <property type="component" value="Unassembled WGS sequence"/>
</dbReference>